<dbReference type="GeneID" id="81374431"/>
<evidence type="ECO:0000313" key="2">
    <source>
        <dbReference type="Proteomes" id="UP001147747"/>
    </source>
</evidence>
<reference evidence="1" key="2">
    <citation type="journal article" date="2023" name="IMA Fungus">
        <title>Comparative genomic study of the Penicillium genus elucidates a diverse pangenome and 15 lateral gene transfer events.</title>
        <authorList>
            <person name="Petersen C."/>
            <person name="Sorensen T."/>
            <person name="Nielsen M.R."/>
            <person name="Sondergaard T.E."/>
            <person name="Sorensen J.L."/>
            <person name="Fitzpatrick D.A."/>
            <person name="Frisvad J.C."/>
            <person name="Nielsen K.L."/>
        </authorList>
    </citation>
    <scope>NUCLEOTIDE SEQUENCE</scope>
    <source>
        <strain evidence="1">IBT 29677</strain>
    </source>
</reference>
<sequence>MAPKMIFLVGSPLPSSLDWENDELLDTSLPPFQDPEIPNHKLNLNHCLQTSIGPDPPSAKWRILQPLPSCQPDHFHTTFYYGPEDPKFWTTNQLVTTGEISTEGDSVLSEFYNHSFAVHETSEIDVSELEYITQESGTASNSMVSTISSQGEREKDDAARLQTSFRMSGPICDLQDIPTATYLESIVPQTMTVNLIVGIIAIQPPRSVVTRQWKTEFDIIEMVVGDETRTGFGVNIWLPQERSVVAAKTKQIDRLGRSLAMLRPQDIILLRTVGLSSFQNRVYGQTLRGGMTQVDLLHRRPVEMTDAGSFHDLLVDQPLLLQKARRVSEWVLQFVCATDEAGGHYSGMPTTPGHRLPPDTQ</sequence>
<dbReference type="EMBL" id="JAPZBU010000009">
    <property type="protein sequence ID" value="KAJ5388273.1"/>
    <property type="molecule type" value="Genomic_DNA"/>
</dbReference>
<proteinExistence type="predicted"/>
<comment type="caution">
    <text evidence="1">The sequence shown here is derived from an EMBL/GenBank/DDBJ whole genome shotgun (WGS) entry which is preliminary data.</text>
</comment>
<dbReference type="RefSeq" id="XP_056486071.1">
    <property type="nucleotide sequence ID" value="XM_056635451.1"/>
</dbReference>
<protein>
    <submittedName>
        <fullName evidence="1">Uncharacterized protein</fullName>
    </submittedName>
</protein>
<dbReference type="Proteomes" id="UP001147747">
    <property type="component" value="Unassembled WGS sequence"/>
</dbReference>
<organism evidence="1 2">
    <name type="scientific">Penicillium cosmopolitanum</name>
    <dbReference type="NCBI Taxonomy" id="1131564"/>
    <lineage>
        <taxon>Eukaryota</taxon>
        <taxon>Fungi</taxon>
        <taxon>Dikarya</taxon>
        <taxon>Ascomycota</taxon>
        <taxon>Pezizomycotina</taxon>
        <taxon>Eurotiomycetes</taxon>
        <taxon>Eurotiomycetidae</taxon>
        <taxon>Eurotiales</taxon>
        <taxon>Aspergillaceae</taxon>
        <taxon>Penicillium</taxon>
    </lineage>
</organism>
<accession>A0A9W9VS40</accession>
<gene>
    <name evidence="1" type="ORF">N7509_010814</name>
</gene>
<keyword evidence="2" id="KW-1185">Reference proteome</keyword>
<dbReference type="OrthoDB" id="5378679at2759"/>
<evidence type="ECO:0000313" key="1">
    <source>
        <dbReference type="EMBL" id="KAJ5388273.1"/>
    </source>
</evidence>
<name>A0A9W9VS40_9EURO</name>
<dbReference type="AlphaFoldDB" id="A0A9W9VS40"/>
<reference evidence="1" key="1">
    <citation type="submission" date="2022-12" db="EMBL/GenBank/DDBJ databases">
        <authorList>
            <person name="Petersen C."/>
        </authorList>
    </citation>
    <scope>NUCLEOTIDE SEQUENCE</scope>
    <source>
        <strain evidence="1">IBT 29677</strain>
    </source>
</reference>